<comment type="caution">
    <text evidence="2">The sequence shown here is derived from an EMBL/GenBank/DDBJ whole genome shotgun (WGS) entry which is preliminary data.</text>
</comment>
<name>A0A4Z1FQJ0_9HELO</name>
<sequence>MLIVVSASLCIHTIPVLGPSKPSSSETLIDIFKFGRANGAVLVPAIIDTLCRDPSGLAVLKSLEEKTPPLDFNRQVSPIDSHSLPDTSSGQSPHIYISSTSMRKFDNSGHPHDPRSSRKSEKLCKSKAATYMPQGSYSEIIAAKIPDRTPTPSAEAPPTVPIDNGRRMNPKQHQ</sequence>
<dbReference type="AlphaFoldDB" id="A0A4Z1FQJ0"/>
<evidence type="ECO:0000256" key="1">
    <source>
        <dbReference type="SAM" id="MobiDB-lite"/>
    </source>
</evidence>
<dbReference type="EMBL" id="PQXI01000095">
    <property type="protein sequence ID" value="TGO24763.1"/>
    <property type="molecule type" value="Genomic_DNA"/>
</dbReference>
<keyword evidence="3" id="KW-1185">Reference proteome</keyword>
<evidence type="ECO:0000313" key="3">
    <source>
        <dbReference type="Proteomes" id="UP000297910"/>
    </source>
</evidence>
<feature type="region of interest" description="Disordered" evidence="1">
    <location>
        <begin position="143"/>
        <end position="174"/>
    </location>
</feature>
<feature type="region of interest" description="Disordered" evidence="1">
    <location>
        <begin position="69"/>
        <end position="130"/>
    </location>
</feature>
<protein>
    <submittedName>
        <fullName evidence="2">Uncharacterized protein</fullName>
    </submittedName>
</protein>
<organism evidence="2 3">
    <name type="scientific">Botrytis paeoniae</name>
    <dbReference type="NCBI Taxonomy" id="278948"/>
    <lineage>
        <taxon>Eukaryota</taxon>
        <taxon>Fungi</taxon>
        <taxon>Dikarya</taxon>
        <taxon>Ascomycota</taxon>
        <taxon>Pezizomycotina</taxon>
        <taxon>Leotiomycetes</taxon>
        <taxon>Helotiales</taxon>
        <taxon>Sclerotiniaceae</taxon>
        <taxon>Botrytis</taxon>
    </lineage>
</organism>
<proteinExistence type="predicted"/>
<accession>A0A4Z1FQJ0</accession>
<feature type="compositionally biased region" description="Polar residues" evidence="1">
    <location>
        <begin position="74"/>
        <end position="102"/>
    </location>
</feature>
<dbReference type="Proteomes" id="UP000297910">
    <property type="component" value="Unassembled WGS sequence"/>
</dbReference>
<reference evidence="2 3" key="1">
    <citation type="submission" date="2017-12" db="EMBL/GenBank/DDBJ databases">
        <title>Comparative genomics of Botrytis spp.</title>
        <authorList>
            <person name="Valero-Jimenez C.A."/>
            <person name="Tapia P."/>
            <person name="Veloso J."/>
            <person name="Silva-Moreno E."/>
            <person name="Staats M."/>
            <person name="Valdes J.H."/>
            <person name="Van Kan J.A.L."/>
        </authorList>
    </citation>
    <scope>NUCLEOTIDE SEQUENCE [LARGE SCALE GENOMIC DNA]</scope>
    <source>
        <strain evidence="2 3">Bp0003</strain>
    </source>
</reference>
<gene>
    <name evidence="2" type="ORF">BPAE_0095g00190</name>
</gene>
<feature type="compositionally biased region" description="Basic and acidic residues" evidence="1">
    <location>
        <begin position="103"/>
        <end position="124"/>
    </location>
</feature>
<evidence type="ECO:0000313" key="2">
    <source>
        <dbReference type="EMBL" id="TGO24763.1"/>
    </source>
</evidence>